<name>A0ABU8VQ93_9BURK</name>
<sequence>MNFGKVLVPLVGIVLIAGAWRSYGWAGVALVAGAMVMFVLLHLNRAIQVLKRAADRPIGTVASAVMLNAKLKPKASLLHVVALTRAIGELRSPADTQPEIFRWADAGGSFVDATFVNGKLTEWKLVRPEPTEEEAAAIEADAPASDAVKPGATDALRPPV</sequence>
<protein>
    <submittedName>
        <fullName evidence="3">Glycerate kinase</fullName>
    </submittedName>
</protein>
<comment type="caution">
    <text evidence="3">The sequence shown here is derived from an EMBL/GenBank/DDBJ whole genome shotgun (WGS) entry which is preliminary data.</text>
</comment>
<dbReference type="EMBL" id="JBBKZU010000023">
    <property type="protein sequence ID" value="MEJ8815755.1"/>
    <property type="molecule type" value="Genomic_DNA"/>
</dbReference>
<feature type="compositionally biased region" description="Low complexity" evidence="1">
    <location>
        <begin position="137"/>
        <end position="147"/>
    </location>
</feature>
<dbReference type="GO" id="GO:0016301">
    <property type="term" value="F:kinase activity"/>
    <property type="evidence" value="ECO:0007669"/>
    <property type="project" value="UniProtKB-KW"/>
</dbReference>
<keyword evidence="4" id="KW-1185">Reference proteome</keyword>
<feature type="region of interest" description="Disordered" evidence="1">
    <location>
        <begin position="131"/>
        <end position="160"/>
    </location>
</feature>
<keyword evidence="2" id="KW-1133">Transmembrane helix</keyword>
<reference evidence="3 4" key="1">
    <citation type="submission" date="2024-03" db="EMBL/GenBank/DDBJ databases">
        <title>Novel species of the genus Variovorax.</title>
        <authorList>
            <person name="Liu Q."/>
            <person name="Xin Y.-H."/>
        </authorList>
    </citation>
    <scope>NUCLEOTIDE SEQUENCE [LARGE SCALE GENOMIC DNA]</scope>
    <source>
        <strain evidence="3 4">KACC 18899</strain>
    </source>
</reference>
<evidence type="ECO:0000313" key="4">
    <source>
        <dbReference type="Proteomes" id="UP001365846"/>
    </source>
</evidence>
<keyword evidence="2" id="KW-0812">Transmembrane</keyword>
<keyword evidence="2" id="KW-0472">Membrane</keyword>
<proteinExistence type="predicted"/>
<feature type="transmembrane region" description="Helical" evidence="2">
    <location>
        <begin position="23"/>
        <end position="43"/>
    </location>
</feature>
<keyword evidence="3" id="KW-0418">Kinase</keyword>
<keyword evidence="3" id="KW-0808">Transferase</keyword>
<evidence type="ECO:0000256" key="1">
    <source>
        <dbReference type="SAM" id="MobiDB-lite"/>
    </source>
</evidence>
<accession>A0ABU8VQ93</accession>
<gene>
    <name evidence="3" type="ORF">WKW77_32155</name>
</gene>
<evidence type="ECO:0000313" key="3">
    <source>
        <dbReference type="EMBL" id="MEJ8815755.1"/>
    </source>
</evidence>
<organism evidence="3 4">
    <name type="scientific">Variovorax ureilyticus</name>
    <dbReference type="NCBI Taxonomy" id="1836198"/>
    <lineage>
        <taxon>Bacteria</taxon>
        <taxon>Pseudomonadati</taxon>
        <taxon>Pseudomonadota</taxon>
        <taxon>Betaproteobacteria</taxon>
        <taxon>Burkholderiales</taxon>
        <taxon>Comamonadaceae</taxon>
        <taxon>Variovorax</taxon>
    </lineage>
</organism>
<evidence type="ECO:0000256" key="2">
    <source>
        <dbReference type="SAM" id="Phobius"/>
    </source>
</evidence>
<dbReference type="Proteomes" id="UP001365846">
    <property type="component" value="Unassembled WGS sequence"/>
</dbReference>